<evidence type="ECO:0000313" key="9">
    <source>
        <dbReference type="EMBL" id="KAF7345137.1"/>
    </source>
</evidence>
<dbReference type="PANTHER" id="PTHR10071:SF281">
    <property type="entry name" value="BOX A-BINDING FACTOR-RELATED"/>
    <property type="match status" value="1"/>
</dbReference>
<dbReference type="PROSITE" id="PS50114">
    <property type="entry name" value="GATA_ZN_FINGER_2"/>
    <property type="match status" value="2"/>
</dbReference>
<dbReference type="CDD" id="cd00202">
    <property type="entry name" value="ZnF_GATA"/>
    <property type="match status" value="2"/>
</dbReference>
<dbReference type="Gene3D" id="3.30.50.10">
    <property type="entry name" value="Erythroid Transcription Factor GATA-1, subunit A"/>
    <property type="match status" value="2"/>
</dbReference>
<dbReference type="SMART" id="SM00401">
    <property type="entry name" value="ZnF_GATA"/>
    <property type="match status" value="2"/>
</dbReference>
<dbReference type="InterPro" id="IPR039355">
    <property type="entry name" value="Transcription_factor_GATA"/>
</dbReference>
<dbReference type="Pfam" id="PF00320">
    <property type="entry name" value="GATA"/>
    <property type="match status" value="2"/>
</dbReference>
<evidence type="ECO:0000256" key="3">
    <source>
        <dbReference type="ARBA" id="ARBA00022771"/>
    </source>
</evidence>
<keyword evidence="3 6" id="KW-0863">Zinc-finger</keyword>
<dbReference type="OrthoDB" id="515401at2759"/>
<accession>A0A8H6XQ77</accession>
<evidence type="ECO:0000256" key="1">
    <source>
        <dbReference type="ARBA" id="ARBA00004123"/>
    </source>
</evidence>
<reference evidence="9" key="1">
    <citation type="submission" date="2020-05" db="EMBL/GenBank/DDBJ databases">
        <title>Mycena genomes resolve the evolution of fungal bioluminescence.</title>
        <authorList>
            <person name="Tsai I.J."/>
        </authorList>
    </citation>
    <scope>NUCLEOTIDE SEQUENCE</scope>
    <source>
        <strain evidence="9">160909Yilan</strain>
    </source>
</reference>
<evidence type="ECO:0000256" key="6">
    <source>
        <dbReference type="PROSITE-ProRule" id="PRU00094"/>
    </source>
</evidence>
<evidence type="ECO:0000313" key="10">
    <source>
        <dbReference type="Proteomes" id="UP000623467"/>
    </source>
</evidence>
<feature type="compositionally biased region" description="Low complexity" evidence="7">
    <location>
        <begin position="167"/>
        <end position="182"/>
    </location>
</feature>
<dbReference type="InterPro" id="IPR000679">
    <property type="entry name" value="Znf_GATA"/>
</dbReference>
<dbReference type="GO" id="GO:0000122">
    <property type="term" value="P:negative regulation of transcription by RNA polymerase II"/>
    <property type="evidence" value="ECO:0007669"/>
    <property type="project" value="TreeGrafter"/>
</dbReference>
<dbReference type="AlphaFoldDB" id="A0A8H6XQ77"/>
<feature type="domain" description="GATA-type" evidence="8">
    <location>
        <begin position="255"/>
        <end position="309"/>
    </location>
</feature>
<evidence type="ECO:0000256" key="2">
    <source>
        <dbReference type="ARBA" id="ARBA00022723"/>
    </source>
</evidence>
<gene>
    <name evidence="9" type="ORF">MSAN_01889800</name>
</gene>
<feature type="domain" description="GATA-type" evidence="8">
    <location>
        <begin position="203"/>
        <end position="234"/>
    </location>
</feature>
<dbReference type="GO" id="GO:0008270">
    <property type="term" value="F:zinc ion binding"/>
    <property type="evidence" value="ECO:0007669"/>
    <property type="project" value="UniProtKB-KW"/>
</dbReference>
<keyword evidence="4" id="KW-0862">Zinc</keyword>
<keyword evidence="2" id="KW-0479">Metal-binding</keyword>
<comment type="subcellular location">
    <subcellularLocation>
        <location evidence="1">Nucleus</location>
    </subcellularLocation>
</comment>
<dbReference type="PROSITE" id="PS00344">
    <property type="entry name" value="GATA_ZN_FINGER_1"/>
    <property type="match status" value="1"/>
</dbReference>
<feature type="region of interest" description="Disordered" evidence="7">
    <location>
        <begin position="238"/>
        <end position="262"/>
    </location>
</feature>
<sequence length="314" mass="34350">MERHIQNTISSREGWWEFSDSIHAMSSCGATGFATSSSPCGVGPASMPNFEYGPASEQLVDARMIPFSPSFSPLELHAPLDPGDAYFAAGDPSTYWMGNIEYTHDALLASPPGEWSDIPSCSPDLWTSLMLPPICDEPSPKPSYRFPSSSTLPYPRIAPRLRPRAPSPASDASSAASILTSTLPPPSSIPQNAAPTAAQRAHPLWRRNPATREPLCNACGLYLQQRHTLRPLALIEFDASSSSPSPSSPEFDDADPDAPECSHCHTRHTSVWRRHKTTGAKLCNACGVYVRLRGKDRPLTLKRERIRPRGRHPK</sequence>
<dbReference type="GO" id="GO:0045944">
    <property type="term" value="P:positive regulation of transcription by RNA polymerase II"/>
    <property type="evidence" value="ECO:0007669"/>
    <property type="project" value="TreeGrafter"/>
</dbReference>
<organism evidence="9 10">
    <name type="scientific">Mycena sanguinolenta</name>
    <dbReference type="NCBI Taxonomy" id="230812"/>
    <lineage>
        <taxon>Eukaryota</taxon>
        <taxon>Fungi</taxon>
        <taxon>Dikarya</taxon>
        <taxon>Basidiomycota</taxon>
        <taxon>Agaricomycotina</taxon>
        <taxon>Agaricomycetes</taxon>
        <taxon>Agaricomycetidae</taxon>
        <taxon>Agaricales</taxon>
        <taxon>Marasmiineae</taxon>
        <taxon>Mycenaceae</taxon>
        <taxon>Mycena</taxon>
    </lineage>
</organism>
<evidence type="ECO:0000256" key="4">
    <source>
        <dbReference type="ARBA" id="ARBA00022833"/>
    </source>
</evidence>
<dbReference type="Proteomes" id="UP000623467">
    <property type="component" value="Unassembled WGS sequence"/>
</dbReference>
<dbReference type="InterPro" id="IPR013088">
    <property type="entry name" value="Znf_NHR/GATA"/>
</dbReference>
<comment type="caution">
    <text evidence="9">The sequence shown here is derived from an EMBL/GenBank/DDBJ whole genome shotgun (WGS) entry which is preliminary data.</text>
</comment>
<name>A0A8H6XQ77_9AGAR</name>
<feature type="region of interest" description="Disordered" evidence="7">
    <location>
        <begin position="158"/>
        <end position="197"/>
    </location>
</feature>
<dbReference type="GO" id="GO:0045165">
    <property type="term" value="P:cell fate commitment"/>
    <property type="evidence" value="ECO:0007669"/>
    <property type="project" value="TreeGrafter"/>
</dbReference>
<protein>
    <submittedName>
        <fullName evidence="9">GATA zinc finger domain-containing protein</fullName>
    </submittedName>
</protein>
<feature type="compositionally biased region" description="Low complexity" evidence="7">
    <location>
        <begin position="238"/>
        <end position="249"/>
    </location>
</feature>
<keyword evidence="10" id="KW-1185">Reference proteome</keyword>
<evidence type="ECO:0000259" key="8">
    <source>
        <dbReference type="PROSITE" id="PS50114"/>
    </source>
</evidence>
<evidence type="ECO:0000256" key="7">
    <source>
        <dbReference type="SAM" id="MobiDB-lite"/>
    </source>
</evidence>
<evidence type="ECO:0000256" key="5">
    <source>
        <dbReference type="ARBA" id="ARBA00023242"/>
    </source>
</evidence>
<dbReference type="GO" id="GO:0000978">
    <property type="term" value="F:RNA polymerase II cis-regulatory region sequence-specific DNA binding"/>
    <property type="evidence" value="ECO:0007669"/>
    <property type="project" value="TreeGrafter"/>
</dbReference>
<dbReference type="GO" id="GO:0000981">
    <property type="term" value="F:DNA-binding transcription factor activity, RNA polymerase II-specific"/>
    <property type="evidence" value="ECO:0007669"/>
    <property type="project" value="TreeGrafter"/>
</dbReference>
<keyword evidence="5" id="KW-0539">Nucleus</keyword>
<dbReference type="PANTHER" id="PTHR10071">
    <property type="entry name" value="TRANSCRIPTION FACTOR GATA FAMILY MEMBER"/>
    <property type="match status" value="1"/>
</dbReference>
<proteinExistence type="predicted"/>
<dbReference type="SUPFAM" id="SSF57716">
    <property type="entry name" value="Glucocorticoid receptor-like (DNA-binding domain)"/>
    <property type="match status" value="2"/>
</dbReference>
<dbReference type="GO" id="GO:0005634">
    <property type="term" value="C:nucleus"/>
    <property type="evidence" value="ECO:0007669"/>
    <property type="project" value="UniProtKB-SubCell"/>
</dbReference>
<dbReference type="EMBL" id="JACAZH010000020">
    <property type="protein sequence ID" value="KAF7345137.1"/>
    <property type="molecule type" value="Genomic_DNA"/>
</dbReference>